<dbReference type="EC" id="3.1.3.36" evidence="4"/>
<dbReference type="Pfam" id="PF22669">
    <property type="entry name" value="Exo_endo_phos2"/>
    <property type="match status" value="1"/>
</dbReference>
<dbReference type="InterPro" id="IPR046985">
    <property type="entry name" value="IP5"/>
</dbReference>
<evidence type="ECO:0000256" key="1">
    <source>
        <dbReference type="ARBA" id="ARBA00004496"/>
    </source>
</evidence>
<dbReference type="InterPro" id="IPR000300">
    <property type="entry name" value="IPPc"/>
</dbReference>
<feature type="compositionally biased region" description="Pro residues" evidence="9">
    <location>
        <begin position="954"/>
        <end position="964"/>
    </location>
</feature>
<keyword evidence="12" id="KW-1185">Reference proteome</keyword>
<dbReference type="GO" id="GO:0004439">
    <property type="term" value="F:phosphatidylinositol-4,5-bisphosphate 5-phosphatase activity"/>
    <property type="evidence" value="ECO:0007669"/>
    <property type="project" value="UniProtKB-EC"/>
</dbReference>
<dbReference type="Gene3D" id="3.60.10.10">
    <property type="entry name" value="Endonuclease/exonuclease/phosphatase"/>
    <property type="match status" value="1"/>
</dbReference>
<evidence type="ECO:0000256" key="7">
    <source>
        <dbReference type="ARBA" id="ARBA00022801"/>
    </source>
</evidence>
<dbReference type="FunFam" id="3.60.10.10:FF:000029">
    <property type="entry name" value="Inositol polyphosphate 5-phosphatase"/>
    <property type="match status" value="1"/>
</dbReference>
<evidence type="ECO:0000259" key="10">
    <source>
        <dbReference type="PROSITE" id="PS50275"/>
    </source>
</evidence>
<name>A0A067M027_BOTB1</name>
<dbReference type="GO" id="GO:0016020">
    <property type="term" value="C:membrane"/>
    <property type="evidence" value="ECO:0007669"/>
    <property type="project" value="TreeGrafter"/>
</dbReference>
<evidence type="ECO:0000256" key="3">
    <source>
        <dbReference type="ARBA" id="ARBA00009678"/>
    </source>
</evidence>
<keyword evidence="8" id="KW-0653">Protein transport</keyword>
<gene>
    <name evidence="11" type="ORF">BOTBODRAFT_37544</name>
</gene>
<keyword evidence="7" id="KW-0378">Hydrolase</keyword>
<dbReference type="Proteomes" id="UP000027195">
    <property type="component" value="Unassembled WGS sequence"/>
</dbReference>
<evidence type="ECO:0000313" key="11">
    <source>
        <dbReference type="EMBL" id="KDQ08849.1"/>
    </source>
</evidence>
<feature type="compositionally biased region" description="Pro residues" evidence="9">
    <location>
        <begin position="1005"/>
        <end position="1014"/>
    </location>
</feature>
<evidence type="ECO:0000256" key="9">
    <source>
        <dbReference type="SAM" id="MobiDB-lite"/>
    </source>
</evidence>
<comment type="similarity">
    <text evidence="3">In the central section; belongs to the inositol 1,4,5-trisphosphate 5-phosphatase family.</text>
</comment>
<evidence type="ECO:0000256" key="2">
    <source>
        <dbReference type="ARBA" id="ARBA00008943"/>
    </source>
</evidence>
<dbReference type="SUPFAM" id="SSF56219">
    <property type="entry name" value="DNase I-like"/>
    <property type="match status" value="1"/>
</dbReference>
<feature type="region of interest" description="Disordered" evidence="9">
    <location>
        <begin position="930"/>
        <end position="1032"/>
    </location>
</feature>
<sequence>MHLYLRDSPRALILVTSSDDERRGCPRRALVLRPAEGKTSSQAVVEFLPKDQVDLSSVARLTSKEVYGCLGLINIANDIFLAVVTAISPIGNLRPGVSYPDQHISRILEVNFYSLNTNTYDDLSVDAAAAGFTQPDQTDVILREQYVQQPAQPSIYEHPCAPLVKILATGTFYYTPTPQWDLSTRLGSRMGKEGEASKDISYFDGRFVWNEYIVRSLLDLREGLDEKEREELDMCQFIILATQGYVGLFAIPLPVSSSRGTPVNGTLALISRLGWKRAGTRFNTRGVDDDGNCANFVETETIFSTQEISYSYVQIRGSIPLFWEQQGLQTFGHRIQITRPQLASQPAFERHMTQLLDEYAAVHVVNLLGVKENEQILSGAYTQHLRAMQASGHENMGMTNFDFHNAVRTGGHDSVMGGIKRTTGVRTNIDNFGFTAIDLRTGQVVAEQRGVFRTNCLDCLDRTNFVQDILSRATLEQYLFNAFPGVTSWESLWSYHRELWAENGDALSRIYAGTGALNTSFTRSGKRTLGGLLSDATKSVSRAYINNFQDKGKQTAIDMFLGNLTNQKTVTIYDPIHDSVRSALAKRLPEYSTTRSCSIFVGTWNLNGRPPSESLMPWLFPITSSSEPDMMVLGFQEIVPLTAQQIVQTDPEKRRMWETVIMTTLAKRPNKTADYLILRSEQLVGTALILLVKSELTGAIRNVEATTRKTGLRGMSGNKGAVGIRLEYYDTSFCFLTAHLAAGHTNVEERNNDYRTIVNGLSFQRGKTIGSHDCVIWAADTNYRINLENEQVRTLAMKNDLDPLLAADQLKEAMDSQAAFIGYEEGAVQFRPTYRYNLYSDEYDTSEKMRIPAWTDRVLYRGEPLGLAVYSRAELGGSDHRPVYALFHAQVRKIDVAKRTALSQQLLKSVTSSAATREKLDEQLATLTFNSVDLPPPSSEESAWWDGPGHPKGRFPPPPPPPLRTRPAAIKSTNPFDSDSSSTSSSDEELYSHAYALQAPITPRKQPPPRPPKPVTLVAPVPPKGGTNASVA</sequence>
<reference evidence="12" key="1">
    <citation type="journal article" date="2014" name="Proc. Natl. Acad. Sci. U.S.A.">
        <title>Extensive sampling of basidiomycete genomes demonstrates inadequacy of the white-rot/brown-rot paradigm for wood decay fungi.</title>
        <authorList>
            <person name="Riley R."/>
            <person name="Salamov A.A."/>
            <person name="Brown D.W."/>
            <person name="Nagy L.G."/>
            <person name="Floudas D."/>
            <person name="Held B.W."/>
            <person name="Levasseur A."/>
            <person name="Lombard V."/>
            <person name="Morin E."/>
            <person name="Otillar R."/>
            <person name="Lindquist E.A."/>
            <person name="Sun H."/>
            <person name="LaButti K.M."/>
            <person name="Schmutz J."/>
            <person name="Jabbour D."/>
            <person name="Luo H."/>
            <person name="Baker S.E."/>
            <person name="Pisabarro A.G."/>
            <person name="Walton J.D."/>
            <person name="Blanchette R.A."/>
            <person name="Henrissat B."/>
            <person name="Martin F."/>
            <person name="Cullen D."/>
            <person name="Hibbett D.S."/>
            <person name="Grigoriev I.V."/>
        </authorList>
    </citation>
    <scope>NUCLEOTIDE SEQUENCE [LARGE SCALE GENOMIC DNA]</scope>
    <source>
        <strain evidence="12">FD-172 SS1</strain>
    </source>
</reference>
<evidence type="ECO:0000256" key="5">
    <source>
        <dbReference type="ARBA" id="ARBA00022448"/>
    </source>
</evidence>
<keyword evidence="5" id="KW-0813">Transport</keyword>
<dbReference type="GO" id="GO:0005737">
    <property type="term" value="C:cytoplasm"/>
    <property type="evidence" value="ECO:0007669"/>
    <property type="project" value="UniProtKB-SubCell"/>
</dbReference>
<evidence type="ECO:0000256" key="4">
    <source>
        <dbReference type="ARBA" id="ARBA00013044"/>
    </source>
</evidence>
<dbReference type="InterPro" id="IPR002013">
    <property type="entry name" value="SAC_dom"/>
</dbReference>
<feature type="domain" description="SAC" evidence="10">
    <location>
        <begin position="163"/>
        <end position="513"/>
    </location>
</feature>
<comment type="subcellular location">
    <subcellularLocation>
        <location evidence="1">Cytoplasm</location>
    </subcellularLocation>
</comment>
<dbReference type="AlphaFoldDB" id="A0A067M027"/>
<dbReference type="GO" id="GO:0046856">
    <property type="term" value="P:phosphatidylinositol dephosphorylation"/>
    <property type="evidence" value="ECO:0007669"/>
    <property type="project" value="InterPro"/>
</dbReference>
<comment type="similarity">
    <text evidence="2">Belongs to the synaptojanin family.</text>
</comment>
<dbReference type="FunCoup" id="A0A067M027">
    <property type="interactions" value="226"/>
</dbReference>
<dbReference type="PANTHER" id="PTHR11200">
    <property type="entry name" value="INOSITOL 5-PHOSPHATASE"/>
    <property type="match status" value="1"/>
</dbReference>
<dbReference type="InterPro" id="IPR036691">
    <property type="entry name" value="Endo/exonu/phosph_ase_sf"/>
</dbReference>
<dbReference type="OrthoDB" id="405996at2759"/>
<proteinExistence type="inferred from homology"/>
<dbReference type="Pfam" id="PF02383">
    <property type="entry name" value="Syja_N"/>
    <property type="match status" value="1"/>
</dbReference>
<keyword evidence="6" id="KW-0963">Cytoplasm</keyword>
<dbReference type="InParanoid" id="A0A067M027"/>
<protein>
    <recommendedName>
        <fullName evidence="4">phosphoinositide 5-phosphatase</fullName>
        <ecNumber evidence="4">3.1.3.36</ecNumber>
    </recommendedName>
</protein>
<dbReference type="SMART" id="SM00128">
    <property type="entry name" value="IPPc"/>
    <property type="match status" value="1"/>
</dbReference>
<dbReference type="PANTHER" id="PTHR11200:SF257">
    <property type="entry name" value="PHOSPHOINOSITIDE 5-PHOSPHATASE"/>
    <property type="match status" value="1"/>
</dbReference>
<dbReference type="HOGENOM" id="CLU_003016_2_1_1"/>
<dbReference type="STRING" id="930990.A0A067M027"/>
<evidence type="ECO:0000256" key="6">
    <source>
        <dbReference type="ARBA" id="ARBA00022490"/>
    </source>
</evidence>
<evidence type="ECO:0000313" key="12">
    <source>
        <dbReference type="Proteomes" id="UP000027195"/>
    </source>
</evidence>
<evidence type="ECO:0000256" key="8">
    <source>
        <dbReference type="ARBA" id="ARBA00022927"/>
    </source>
</evidence>
<dbReference type="GO" id="GO:0043813">
    <property type="term" value="F:phosphatidylinositol-3,5-bisphosphate 5-phosphatase activity"/>
    <property type="evidence" value="ECO:0007669"/>
    <property type="project" value="TreeGrafter"/>
</dbReference>
<organism evidence="11 12">
    <name type="scientific">Botryobasidium botryosum (strain FD-172 SS1)</name>
    <dbReference type="NCBI Taxonomy" id="930990"/>
    <lineage>
        <taxon>Eukaryota</taxon>
        <taxon>Fungi</taxon>
        <taxon>Dikarya</taxon>
        <taxon>Basidiomycota</taxon>
        <taxon>Agaricomycotina</taxon>
        <taxon>Agaricomycetes</taxon>
        <taxon>Cantharellales</taxon>
        <taxon>Botryobasidiaceae</taxon>
        <taxon>Botryobasidium</taxon>
    </lineage>
</organism>
<accession>A0A067M027</accession>
<dbReference type="GO" id="GO:0015031">
    <property type="term" value="P:protein transport"/>
    <property type="evidence" value="ECO:0007669"/>
    <property type="project" value="UniProtKB-KW"/>
</dbReference>
<dbReference type="EMBL" id="KL198085">
    <property type="protein sequence ID" value="KDQ08849.1"/>
    <property type="molecule type" value="Genomic_DNA"/>
</dbReference>
<dbReference type="PROSITE" id="PS50275">
    <property type="entry name" value="SAC"/>
    <property type="match status" value="1"/>
</dbReference>